<gene>
    <name evidence="1" type="ORF">Adt_41870</name>
</gene>
<keyword evidence="2" id="KW-1185">Reference proteome</keyword>
<sequence>MSLRLPQHPKEPSSLFLSLNRLHIFFPSRSIVSRLTLLYLSPSRSICLQIVSLLLNPQSVEGLTEDEKRALRGSRFAPLPSAPVPTRSLPSVFSHTRRISHYK</sequence>
<evidence type="ECO:0000313" key="2">
    <source>
        <dbReference type="Proteomes" id="UP001604336"/>
    </source>
</evidence>
<accession>A0ABD1PQW8</accession>
<proteinExistence type="predicted"/>
<name>A0ABD1PQW8_9LAMI</name>
<organism evidence="1 2">
    <name type="scientific">Abeliophyllum distichum</name>
    <dbReference type="NCBI Taxonomy" id="126358"/>
    <lineage>
        <taxon>Eukaryota</taxon>
        <taxon>Viridiplantae</taxon>
        <taxon>Streptophyta</taxon>
        <taxon>Embryophyta</taxon>
        <taxon>Tracheophyta</taxon>
        <taxon>Spermatophyta</taxon>
        <taxon>Magnoliopsida</taxon>
        <taxon>eudicotyledons</taxon>
        <taxon>Gunneridae</taxon>
        <taxon>Pentapetalae</taxon>
        <taxon>asterids</taxon>
        <taxon>lamiids</taxon>
        <taxon>Lamiales</taxon>
        <taxon>Oleaceae</taxon>
        <taxon>Forsythieae</taxon>
        <taxon>Abeliophyllum</taxon>
    </lineage>
</organism>
<dbReference type="AlphaFoldDB" id="A0ABD1PQW8"/>
<dbReference type="Proteomes" id="UP001604336">
    <property type="component" value="Unassembled WGS sequence"/>
</dbReference>
<protein>
    <submittedName>
        <fullName evidence="1">Uncharacterized protein</fullName>
    </submittedName>
</protein>
<comment type="caution">
    <text evidence="1">The sequence shown here is derived from an EMBL/GenBank/DDBJ whole genome shotgun (WGS) entry which is preliminary data.</text>
</comment>
<evidence type="ECO:0000313" key="1">
    <source>
        <dbReference type="EMBL" id="KAL2466019.1"/>
    </source>
</evidence>
<reference evidence="2" key="1">
    <citation type="submission" date="2024-07" db="EMBL/GenBank/DDBJ databases">
        <title>Two chromosome-level genome assemblies of Korean endemic species Abeliophyllum distichum and Forsythia ovata (Oleaceae).</title>
        <authorList>
            <person name="Jang H."/>
        </authorList>
    </citation>
    <scope>NUCLEOTIDE SEQUENCE [LARGE SCALE GENOMIC DNA]</scope>
</reference>
<dbReference type="EMBL" id="JBFOLK010000013">
    <property type="protein sequence ID" value="KAL2466019.1"/>
    <property type="molecule type" value="Genomic_DNA"/>
</dbReference>